<keyword evidence="1" id="KW-0472">Membrane</keyword>
<evidence type="ECO:0000313" key="2">
    <source>
        <dbReference type="EMBL" id="AZS32033.1"/>
    </source>
</evidence>
<evidence type="ECO:0000313" key="3">
    <source>
        <dbReference type="Proteomes" id="UP000270673"/>
    </source>
</evidence>
<name>A0A3S9W037_9BACT</name>
<feature type="transmembrane region" description="Helical" evidence="1">
    <location>
        <begin position="175"/>
        <end position="191"/>
    </location>
</feature>
<dbReference type="KEGG" id="buy:D8S85_13435"/>
<proteinExistence type="predicted"/>
<dbReference type="OrthoDB" id="9786064at2"/>
<dbReference type="EMBL" id="CP032819">
    <property type="protein sequence ID" value="AZS32033.1"/>
    <property type="molecule type" value="Genomic_DNA"/>
</dbReference>
<feature type="transmembrane region" description="Helical" evidence="1">
    <location>
        <begin position="102"/>
        <end position="118"/>
    </location>
</feature>
<evidence type="ECO:0000256" key="1">
    <source>
        <dbReference type="SAM" id="Phobius"/>
    </source>
</evidence>
<dbReference type="CDD" id="cd01610">
    <property type="entry name" value="PAP2_like"/>
    <property type="match status" value="1"/>
</dbReference>
<sequence>MSILFHPLLLPLYVLFITFHTGTVFTYVPAYTQNMSYLLTLFGVILIPLLCLPLLKWFGLIEGYRLMQKQDRVFPVLVTIAGTFIVFYFSRNLPYSNIVRQLYLIMVIMLSGFMIVTLRWKISMYMTAIGALCGFVFILGIKYLGDVINLLPLLILVSGLVASARLYLKRHTPAQVYAGYIYGAVAVVAIMY</sequence>
<gene>
    <name evidence="2" type="ORF">D8S85_13435</name>
</gene>
<dbReference type="AlphaFoldDB" id="A0A3S9W037"/>
<feature type="transmembrane region" description="Helical" evidence="1">
    <location>
        <begin position="73"/>
        <end position="90"/>
    </location>
</feature>
<keyword evidence="1" id="KW-1133">Transmembrane helix</keyword>
<keyword evidence="1" id="KW-0812">Transmembrane</keyword>
<feature type="transmembrane region" description="Helical" evidence="1">
    <location>
        <begin position="12"/>
        <end position="31"/>
    </location>
</feature>
<feature type="transmembrane region" description="Helical" evidence="1">
    <location>
        <begin position="37"/>
        <end position="61"/>
    </location>
</feature>
<keyword evidence="3" id="KW-1185">Reference proteome</keyword>
<reference evidence="2 3" key="1">
    <citation type="submission" date="2018-10" db="EMBL/GenBank/DDBJ databases">
        <title>Butyricimonas faecalis sp. nov., isolated from human faeces and emended description of the genus Butyricimonas.</title>
        <authorList>
            <person name="Le Roy T."/>
            <person name="Van der Smissen P."/>
            <person name="Paquot A."/>
            <person name="Delzenne N."/>
            <person name="Muccioli G."/>
            <person name="Collet J.-F."/>
            <person name="Cani P.D."/>
        </authorList>
    </citation>
    <scope>NUCLEOTIDE SEQUENCE [LARGE SCALE GENOMIC DNA]</scope>
    <source>
        <strain evidence="2 3">H184</strain>
    </source>
</reference>
<organism evidence="2 3">
    <name type="scientific">Butyricimonas faecalis</name>
    <dbReference type="NCBI Taxonomy" id="2093856"/>
    <lineage>
        <taxon>Bacteria</taxon>
        <taxon>Pseudomonadati</taxon>
        <taxon>Bacteroidota</taxon>
        <taxon>Bacteroidia</taxon>
        <taxon>Bacteroidales</taxon>
        <taxon>Odoribacteraceae</taxon>
        <taxon>Butyricimonas</taxon>
    </lineage>
</organism>
<accession>A0A3S9W037</accession>
<dbReference type="Proteomes" id="UP000270673">
    <property type="component" value="Chromosome"/>
</dbReference>
<protein>
    <submittedName>
        <fullName evidence="2">PAP2 family protein</fullName>
    </submittedName>
</protein>